<feature type="signal peptide" evidence="1">
    <location>
        <begin position="1"/>
        <end position="17"/>
    </location>
</feature>
<accession>A0A8X6JFN3</accession>
<evidence type="ECO:0000256" key="1">
    <source>
        <dbReference type="SAM" id="SignalP"/>
    </source>
</evidence>
<evidence type="ECO:0000313" key="2">
    <source>
        <dbReference type="EMBL" id="GFR33495.1"/>
    </source>
</evidence>
<dbReference type="Proteomes" id="UP000887116">
    <property type="component" value="Unassembled WGS sequence"/>
</dbReference>
<organism evidence="2 3">
    <name type="scientific">Trichonephila clavata</name>
    <name type="common">Joro spider</name>
    <name type="synonym">Nephila clavata</name>
    <dbReference type="NCBI Taxonomy" id="2740835"/>
    <lineage>
        <taxon>Eukaryota</taxon>
        <taxon>Metazoa</taxon>
        <taxon>Ecdysozoa</taxon>
        <taxon>Arthropoda</taxon>
        <taxon>Chelicerata</taxon>
        <taxon>Arachnida</taxon>
        <taxon>Araneae</taxon>
        <taxon>Araneomorphae</taxon>
        <taxon>Entelegynae</taxon>
        <taxon>Araneoidea</taxon>
        <taxon>Nephilidae</taxon>
        <taxon>Trichonephila</taxon>
    </lineage>
</organism>
<comment type="caution">
    <text evidence="2">The sequence shown here is derived from an EMBL/GenBank/DDBJ whole genome shotgun (WGS) entry which is preliminary data.</text>
</comment>
<dbReference type="AlphaFoldDB" id="A0A8X6JFN3"/>
<dbReference type="EMBL" id="BMAO01039759">
    <property type="protein sequence ID" value="GFR33495.1"/>
    <property type="molecule type" value="Genomic_DNA"/>
</dbReference>
<feature type="chain" id="PRO_5036488278" evidence="1">
    <location>
        <begin position="18"/>
        <end position="127"/>
    </location>
</feature>
<evidence type="ECO:0000313" key="3">
    <source>
        <dbReference type="Proteomes" id="UP000887116"/>
    </source>
</evidence>
<gene>
    <name evidence="2" type="ORF">TNCT_72551</name>
</gene>
<protein>
    <submittedName>
        <fullName evidence="2">Uncharacterized protein</fullName>
    </submittedName>
</protein>
<reference evidence="2" key="1">
    <citation type="submission" date="2020-07" db="EMBL/GenBank/DDBJ databases">
        <title>Multicomponent nature underlies the extraordinary mechanical properties of spider dragline silk.</title>
        <authorList>
            <person name="Kono N."/>
            <person name="Nakamura H."/>
            <person name="Mori M."/>
            <person name="Yoshida Y."/>
            <person name="Ohtoshi R."/>
            <person name="Malay A.D."/>
            <person name="Moran D.A.P."/>
            <person name="Tomita M."/>
            <person name="Numata K."/>
            <person name="Arakawa K."/>
        </authorList>
    </citation>
    <scope>NUCLEOTIDE SEQUENCE</scope>
</reference>
<proteinExistence type="predicted"/>
<keyword evidence="3" id="KW-1185">Reference proteome</keyword>
<keyword evidence="1" id="KW-0732">Signal</keyword>
<name>A0A8X6JFN3_TRICU</name>
<sequence length="127" mass="14372">MLWKALLTLLTLFRSEPTDTPVKPIYPAEVLEPWGLKEWSPGNDGPWGPVTLQEKPKLEISPKSVLNHESLLGGWSRTLWFVLHILLKSAGKETMSDQADSISYIAEHIRLTLLIQVIRTQICLTDL</sequence>